<dbReference type="STRING" id="1703345.A3860_13105"/>
<protein>
    <recommendedName>
        <fullName evidence="2">DUF6443 domain-containing protein</fullName>
    </recommendedName>
</protein>
<dbReference type="PANTHER" id="PTHR32305">
    <property type="match status" value="1"/>
</dbReference>
<proteinExistence type="predicted"/>
<organism evidence="3 4">
    <name type="scientific">Niastella vici</name>
    <dbReference type="NCBI Taxonomy" id="1703345"/>
    <lineage>
        <taxon>Bacteria</taxon>
        <taxon>Pseudomonadati</taxon>
        <taxon>Bacteroidota</taxon>
        <taxon>Chitinophagia</taxon>
        <taxon>Chitinophagales</taxon>
        <taxon>Chitinophagaceae</taxon>
        <taxon>Niastella</taxon>
    </lineage>
</organism>
<evidence type="ECO:0000313" key="3">
    <source>
        <dbReference type="EMBL" id="OQP66424.1"/>
    </source>
</evidence>
<keyword evidence="1" id="KW-0472">Membrane</keyword>
<dbReference type="InterPro" id="IPR045619">
    <property type="entry name" value="DUF6443"/>
</dbReference>
<accession>A0A1V9G7A3</accession>
<evidence type="ECO:0000259" key="2">
    <source>
        <dbReference type="Pfam" id="PF20041"/>
    </source>
</evidence>
<name>A0A1V9G7A3_9BACT</name>
<dbReference type="Gene3D" id="2.180.10.10">
    <property type="entry name" value="RHS repeat-associated core"/>
    <property type="match status" value="2"/>
</dbReference>
<dbReference type="RefSeq" id="WP_081145365.1">
    <property type="nucleotide sequence ID" value="NZ_LVYD01000002.1"/>
</dbReference>
<reference evidence="3 4" key="1">
    <citation type="submission" date="2016-03" db="EMBL/GenBank/DDBJ databases">
        <title>Niastella vici sp. nov., isolated from farmland soil.</title>
        <authorList>
            <person name="Chen L."/>
            <person name="Wang D."/>
            <person name="Yang S."/>
            <person name="Wang G."/>
        </authorList>
    </citation>
    <scope>NUCLEOTIDE SEQUENCE [LARGE SCALE GENOMIC DNA]</scope>
    <source>
        <strain evidence="3 4">DJ57</strain>
    </source>
</reference>
<dbReference type="InterPro" id="IPR050708">
    <property type="entry name" value="T6SS_VgrG/RHS"/>
</dbReference>
<keyword evidence="4" id="KW-1185">Reference proteome</keyword>
<dbReference type="InterPro" id="IPR022385">
    <property type="entry name" value="Rhs_assc_core"/>
</dbReference>
<dbReference type="PANTHER" id="PTHR32305:SF15">
    <property type="entry name" value="PROTEIN RHSA-RELATED"/>
    <property type="match status" value="1"/>
</dbReference>
<comment type="caution">
    <text evidence="3">The sequence shown here is derived from an EMBL/GenBank/DDBJ whole genome shotgun (WGS) entry which is preliminary data.</text>
</comment>
<gene>
    <name evidence="3" type="ORF">A3860_13105</name>
</gene>
<keyword evidence="1" id="KW-0812">Transmembrane</keyword>
<feature type="transmembrane region" description="Helical" evidence="1">
    <location>
        <begin position="7"/>
        <end position="24"/>
    </location>
</feature>
<dbReference type="Pfam" id="PF20041">
    <property type="entry name" value="DUF6443"/>
    <property type="match status" value="1"/>
</dbReference>
<evidence type="ECO:0000313" key="4">
    <source>
        <dbReference type="Proteomes" id="UP000192796"/>
    </source>
</evidence>
<sequence>MQNRTYFQIIIGIIILTIPVAVYAQHRPGAYPGKDTTSFVRTWSATAPIQDANTIITRPLSDVKQTTLYVDGLGRPLQTVMLNGSLATGNNPTDMVTPVEYDDLGREVYKWKPYSSTENNGLFKTDPFVQQQAFMQVQYGNTQGDTYFYEKTDYEASPLNRPLKTYAAGNNWVGANRGVEVKYWMNTATDVVRIWTVNNVSSDFGTYTSSGIYPAGTLYKNVTVDEHGKQIIEFKDKSGKVVLKRVQLTGNADDGSGNSPSGDRDIDGWLCTYYIYDEVNNLRCVIQPEGVKTLAANSWVIDYNSAGLADEQCFRYEYDKQNRIIRKKVPGAGAMYMVYDARERLVMTQDANLRAIGKWLVTKYDNLNRPVETGRWDNNGNTFDTHLGLANNAVTEYPVTNSGYEMLTVTHYDDYAGLPGGLLDYMHSWDIYFSSTNNGAWPYPQMPVKSLDIKGMVTWGQTKILGTNNYLYNVKYYDDKGRVIQMQSTNITGSLDVVTTQYNWSGQPLVIVQKQEVATGTPQTTVVVTQMTYDYLGRVTKIEKKTSNSLVNNGVMPGNYTAITQNEYDRLGQLKNKRLGANNLETLNFEYNIRGWLLGMNRDYLLETNPSNNYFGFELGYDKLTNKTGKSFLAGSNNGEFNGNINGMIWKSKGDQVRRKYDFEYDAANRLLKGGFEQNDNGANWGNAIVNYNVNTAYDNNGNIKNMTQWGLKVGSSSPIDNLTYQYITGSNKLLSVSEATLGTTDNKLGDFTDRNSTNDDYDYDVNGNLKYDKNKGISSITYNFLNLPEIITITGKGTITYTYDAAGNKIKKVTIDNTISPAKTTTTLYAGGLVYENDVLQFVGMEEGRIRFTSAIGATIARFDYDYFIKDHLGNVRMVLTEEQKQDIYPAATLENVTYNNGTAISVEDDFYTIDATKVVDQAAAAGMPVYQNNNGVYNNNYYSNTSANSTRLYKLNASGNTPADKTGLGFILKVMAGDAINIFGRSYHRMPVAGYSLPVNGAIVSELINGFAGSSLISAKGVTGSQITGQPGFPTSVNQLIGNKPDQSSDRPKAAINWIILDEQFKWLGGGFDMVGTAVNPDGTYKTHDNSTIPTINIPKNGYIYVYCSNESKYDVFFDNLQVIHTKGPLLEETHYYPFGLTMAGISSKAAGGMDNKFEYNGKEKQEKEFSDGSGLEWYDYGARMYDAQIGRWSVKDAKSEMYLFYSPYHYALNNPVLFIDPDGHSSESTHTDANGKVVAVYDDGDNGVYMHKELPKSFAATEADKGERLSSKDGVKMGVTEYWDEFRNVNYSTGETEPTIAKNARIIFNASWSPDIKELHEQSKGMSLKEVAARSTTGKDFDLKVNTKYAPFGPYTGKLLNGKYASARSAGNYLAGYNGATHMMYAANLSFDQYMGLAGALQTKDWDGHDAWKAFKIVIGGVRYGNAPYYGELPYTGRMVERGFYYGIHKDRVGLGQETKESLTIDGYKMDH</sequence>
<dbReference type="EMBL" id="LVYD01000002">
    <property type="protein sequence ID" value="OQP66424.1"/>
    <property type="molecule type" value="Genomic_DNA"/>
</dbReference>
<dbReference type="NCBIfam" id="TIGR03696">
    <property type="entry name" value="Rhs_assc_core"/>
    <property type="match status" value="1"/>
</dbReference>
<evidence type="ECO:0000256" key="1">
    <source>
        <dbReference type="SAM" id="Phobius"/>
    </source>
</evidence>
<keyword evidence="1" id="KW-1133">Transmembrane helix</keyword>
<dbReference type="Proteomes" id="UP000192796">
    <property type="component" value="Unassembled WGS sequence"/>
</dbReference>
<feature type="domain" description="DUF6443" evidence="2">
    <location>
        <begin position="41"/>
        <end position="184"/>
    </location>
</feature>